<protein>
    <submittedName>
        <fullName evidence="1">Uncharacterized protein</fullName>
    </submittedName>
</protein>
<comment type="caution">
    <text evidence="1">The sequence shown here is derived from an EMBL/GenBank/DDBJ whole genome shotgun (WGS) entry which is preliminary data.</text>
</comment>
<sequence length="72" mass="8153">MNKHASPSDNDNHFNIVLQHSTAIHLELTVSLKTGRKAISVLVLEHTGRPHENPKLMVRQHLSFCLCHLHSL</sequence>
<evidence type="ECO:0000313" key="2">
    <source>
        <dbReference type="Proteomes" id="UP000009882"/>
    </source>
</evidence>
<proteinExistence type="predicted"/>
<keyword evidence="2" id="KW-1185">Reference proteome</keyword>
<dbReference type="EMBL" id="AKCT01000258">
    <property type="protein sequence ID" value="EKV07705.1"/>
    <property type="molecule type" value="Genomic_DNA"/>
</dbReference>
<dbReference type="HOGENOM" id="CLU_2722968_0_0_1"/>
<organism evidence="1 2">
    <name type="scientific">Penicillium digitatum (strain PHI26 / CECT 20796)</name>
    <name type="common">Green mold</name>
    <dbReference type="NCBI Taxonomy" id="1170229"/>
    <lineage>
        <taxon>Eukaryota</taxon>
        <taxon>Fungi</taxon>
        <taxon>Dikarya</taxon>
        <taxon>Ascomycota</taxon>
        <taxon>Pezizomycotina</taxon>
        <taxon>Eurotiomycetes</taxon>
        <taxon>Eurotiomycetidae</taxon>
        <taxon>Eurotiales</taxon>
        <taxon>Aspergillaceae</taxon>
        <taxon>Penicillium</taxon>
    </lineage>
</organism>
<dbReference type="InParanoid" id="K9FE44"/>
<name>K9FE44_PEND2</name>
<dbReference type="AlphaFoldDB" id="K9FE44"/>
<reference evidence="2" key="1">
    <citation type="journal article" date="2012" name="BMC Genomics">
        <title>Genome sequence of the necrotrophic fungus Penicillium digitatum, the main postharvest pathogen of citrus.</title>
        <authorList>
            <person name="Marcet-Houben M."/>
            <person name="Ballester A.-R."/>
            <person name="de la Fuente B."/>
            <person name="Harries E."/>
            <person name="Marcos J.F."/>
            <person name="Gonzalez-Candelas L."/>
            <person name="Gabaldon T."/>
        </authorList>
    </citation>
    <scope>NUCLEOTIDE SEQUENCE [LARGE SCALE GENOMIC DNA]</scope>
    <source>
        <strain evidence="2">PHI26 / CECT 20796</strain>
    </source>
</reference>
<evidence type="ECO:0000313" key="1">
    <source>
        <dbReference type="EMBL" id="EKV07705.1"/>
    </source>
</evidence>
<accession>K9FE44</accession>
<gene>
    <name evidence="1" type="ORF">PDIG_71350</name>
</gene>
<dbReference type="Proteomes" id="UP000009882">
    <property type="component" value="Unassembled WGS sequence"/>
</dbReference>